<dbReference type="Proteomes" id="UP000275846">
    <property type="component" value="Unassembled WGS sequence"/>
</dbReference>
<evidence type="ECO:0000313" key="2">
    <source>
        <dbReference type="EMBL" id="VDM05649.1"/>
    </source>
</evidence>
<dbReference type="EMBL" id="UYSU01046855">
    <property type="protein sequence ID" value="VDM05649.1"/>
    <property type="molecule type" value="Genomic_DNA"/>
</dbReference>
<name>A0A183TS14_SCHSO</name>
<evidence type="ECO:0000313" key="4">
    <source>
        <dbReference type="WBParaSite" id="SSLN_0001998901-mRNA-1"/>
    </source>
</evidence>
<dbReference type="AlphaFoldDB" id="A0A183TS14"/>
<proteinExistence type="predicted"/>
<feature type="compositionally biased region" description="Low complexity" evidence="1">
    <location>
        <begin position="82"/>
        <end position="98"/>
    </location>
</feature>
<organism evidence="4">
    <name type="scientific">Schistocephalus solidus</name>
    <name type="common">Tapeworm</name>
    <dbReference type="NCBI Taxonomy" id="70667"/>
    <lineage>
        <taxon>Eukaryota</taxon>
        <taxon>Metazoa</taxon>
        <taxon>Spiralia</taxon>
        <taxon>Lophotrochozoa</taxon>
        <taxon>Platyhelminthes</taxon>
        <taxon>Cestoda</taxon>
        <taxon>Eucestoda</taxon>
        <taxon>Diphyllobothriidea</taxon>
        <taxon>Diphyllobothriidae</taxon>
        <taxon>Schistocephalus</taxon>
    </lineage>
</organism>
<evidence type="ECO:0000256" key="1">
    <source>
        <dbReference type="SAM" id="MobiDB-lite"/>
    </source>
</evidence>
<sequence length="136" mass="15433">MCSLPPSLVGILSAITHFFICALKRGLKGFVAFFACYHSSITEEQSDVGFETLSEQGRSPTIMTTMEQGEAEVETELKRVEQQQQKQQQQQQQQQQQKSKFKITSSGTTTLAYGKQRVRKWISSNWLLLPGSDWLL</sequence>
<reference evidence="4" key="1">
    <citation type="submission" date="2016-06" db="UniProtKB">
        <authorList>
            <consortium name="WormBaseParasite"/>
        </authorList>
    </citation>
    <scope>IDENTIFICATION</scope>
</reference>
<accession>A0A183TS14</accession>
<reference evidence="2 3" key="2">
    <citation type="submission" date="2018-11" db="EMBL/GenBank/DDBJ databases">
        <authorList>
            <consortium name="Pathogen Informatics"/>
        </authorList>
    </citation>
    <scope>NUCLEOTIDE SEQUENCE [LARGE SCALE GENOMIC DNA]</scope>
    <source>
        <strain evidence="2 3">NST_G2</strain>
    </source>
</reference>
<protein>
    <submittedName>
        <fullName evidence="2 4">Uncharacterized protein</fullName>
    </submittedName>
</protein>
<keyword evidence="3" id="KW-1185">Reference proteome</keyword>
<feature type="region of interest" description="Disordered" evidence="1">
    <location>
        <begin position="67"/>
        <end position="103"/>
    </location>
</feature>
<gene>
    <name evidence="2" type="ORF">SSLN_LOCUS19263</name>
</gene>
<evidence type="ECO:0000313" key="3">
    <source>
        <dbReference type="Proteomes" id="UP000275846"/>
    </source>
</evidence>
<dbReference type="WBParaSite" id="SSLN_0001998901-mRNA-1">
    <property type="protein sequence ID" value="SSLN_0001998901-mRNA-1"/>
    <property type="gene ID" value="SSLN_0001998901"/>
</dbReference>